<dbReference type="EMBL" id="JARO02005145">
    <property type="protein sequence ID" value="KPP67264.1"/>
    <property type="molecule type" value="Genomic_DNA"/>
</dbReference>
<dbReference type="FunFam" id="2.60.260.20:FF:000003">
    <property type="entry name" value="DnaJ subfamily A member 2"/>
    <property type="match status" value="1"/>
</dbReference>
<dbReference type="AlphaFoldDB" id="A0A0P7UGI4"/>
<dbReference type="InterPro" id="IPR036410">
    <property type="entry name" value="HSP_DnaJ_Cys-rich_dom_sf"/>
</dbReference>
<dbReference type="GO" id="GO:0008270">
    <property type="term" value="F:zinc ion binding"/>
    <property type="evidence" value="ECO:0007669"/>
    <property type="project" value="UniProtKB-KW"/>
</dbReference>
<dbReference type="CDD" id="cd10747">
    <property type="entry name" value="DnaJ_C"/>
    <property type="match status" value="1"/>
</dbReference>
<evidence type="ECO:0000256" key="8">
    <source>
        <dbReference type="ARBA" id="ARBA00023136"/>
    </source>
</evidence>
<protein>
    <submittedName>
        <fullName evidence="15">DnaJsubfamily A member 4-like</fullName>
    </submittedName>
</protein>
<dbReference type="STRING" id="113540.ENSSFOP00015046746"/>
<keyword evidence="4 12" id="KW-0479">Metal-binding</keyword>
<dbReference type="GO" id="GO:0009408">
    <property type="term" value="P:response to heat"/>
    <property type="evidence" value="ECO:0007669"/>
    <property type="project" value="InterPro"/>
</dbReference>
<keyword evidence="6 12" id="KW-0863">Zinc-finger</keyword>
<evidence type="ECO:0000256" key="3">
    <source>
        <dbReference type="ARBA" id="ARBA00022553"/>
    </source>
</evidence>
<dbReference type="GO" id="GO:0016020">
    <property type="term" value="C:membrane"/>
    <property type="evidence" value="ECO:0007669"/>
    <property type="project" value="UniProtKB-SubCell"/>
</dbReference>
<dbReference type="Gene3D" id="2.60.260.20">
    <property type="entry name" value="Urease metallochaperone UreE, N-terminal domain"/>
    <property type="match status" value="2"/>
</dbReference>
<comment type="subcellular location">
    <subcellularLocation>
        <location evidence="1">Membrane</location>
        <topology evidence="1">Lipid-anchor</topology>
    </subcellularLocation>
</comment>
<feature type="zinc finger region" description="CR-type" evidence="12">
    <location>
        <begin position="148"/>
        <end position="232"/>
    </location>
</feature>
<evidence type="ECO:0000256" key="10">
    <source>
        <dbReference type="ARBA" id="ARBA00023288"/>
    </source>
</evidence>
<dbReference type="FunFam" id="2.10.230.10:FF:000005">
    <property type="entry name" value="DnaJ homolog subfamily A member 1"/>
    <property type="match status" value="1"/>
</dbReference>
<keyword evidence="5" id="KW-0677">Repeat</keyword>
<evidence type="ECO:0000256" key="4">
    <source>
        <dbReference type="ARBA" id="ARBA00022723"/>
    </source>
</evidence>
<comment type="caution">
    <text evidence="15">The sequence shown here is derived from an EMBL/GenBank/DDBJ whole genome shotgun (WGS) entry which is preliminary data.</text>
</comment>
<reference evidence="15 16" key="1">
    <citation type="submission" date="2015-08" db="EMBL/GenBank/DDBJ databases">
        <title>The genome of the Asian arowana (Scleropages formosus).</title>
        <authorList>
            <person name="Tan M.H."/>
            <person name="Gan H.M."/>
            <person name="Croft L.J."/>
            <person name="Austin C.M."/>
        </authorList>
    </citation>
    <scope>NUCLEOTIDE SEQUENCE [LARGE SCALE GENOMIC DNA]</scope>
    <source>
        <strain evidence="15">Aro1</strain>
    </source>
</reference>
<dbReference type="InterPro" id="IPR012724">
    <property type="entry name" value="DnaJ"/>
</dbReference>
<dbReference type="PRINTS" id="PR00625">
    <property type="entry name" value="JDOMAIN"/>
</dbReference>
<dbReference type="HAMAP" id="MF_01152">
    <property type="entry name" value="DnaJ"/>
    <property type="match status" value="1"/>
</dbReference>
<evidence type="ECO:0000256" key="11">
    <source>
        <dbReference type="ARBA" id="ARBA00023289"/>
    </source>
</evidence>
<dbReference type="PROSITE" id="PS00636">
    <property type="entry name" value="DNAJ_1"/>
    <property type="match status" value="1"/>
</dbReference>
<proteinExistence type="inferred from homology"/>
<evidence type="ECO:0000256" key="1">
    <source>
        <dbReference type="ARBA" id="ARBA00004635"/>
    </source>
</evidence>
<dbReference type="Pfam" id="PF00226">
    <property type="entry name" value="DnaJ"/>
    <property type="match status" value="1"/>
</dbReference>
<dbReference type="PANTHER" id="PTHR43888">
    <property type="entry name" value="DNAJ-LIKE-2, ISOFORM A-RELATED"/>
    <property type="match status" value="1"/>
</dbReference>
<evidence type="ECO:0000256" key="2">
    <source>
        <dbReference type="ARBA" id="ARBA00022481"/>
    </source>
</evidence>
<gene>
    <name evidence="15" type="ORF">Z043_114167</name>
</gene>
<dbReference type="Pfam" id="PF00684">
    <property type="entry name" value="DnaJ_CXXCXGXG"/>
    <property type="match status" value="1"/>
</dbReference>
<keyword evidence="7 12" id="KW-0862">Zinc</keyword>
<keyword evidence="8" id="KW-0472">Membrane</keyword>
<dbReference type="GO" id="GO:0051082">
    <property type="term" value="F:unfolded protein binding"/>
    <property type="evidence" value="ECO:0007669"/>
    <property type="project" value="InterPro"/>
</dbReference>
<dbReference type="InterPro" id="IPR001623">
    <property type="entry name" value="DnaJ_domain"/>
</dbReference>
<accession>A0A0P7UGI4</accession>
<evidence type="ECO:0000259" key="13">
    <source>
        <dbReference type="PROSITE" id="PS50076"/>
    </source>
</evidence>
<dbReference type="GO" id="GO:0006457">
    <property type="term" value="P:protein folding"/>
    <property type="evidence" value="ECO:0007669"/>
    <property type="project" value="InterPro"/>
</dbReference>
<evidence type="ECO:0000256" key="9">
    <source>
        <dbReference type="ARBA" id="ARBA00023186"/>
    </source>
</evidence>
<sequence>MITVCFVATTSAYHVIAAAFVERSWKMVKETGYYDLLGVSPGASAEHIKKAYRKLALKYHPDKNPNEGDKFKLISQAYEVLSDQKKRDIYDHGGEQAIKEGGLGGGGFSSPMDIFNMFFGGGSPMQSERRGKNVVHQLSVTLEEMYNGSTRKLGLQKNVICEKCEGYGGKKGALEKCSNCKGRGVQIQVQQIGPGMIQQIQSMCHDCQGQGERFNSKDRCKNCNGHKVERKKKVLEVHIEKGMKDGQKIIFHGEGDQEPGLEPGDVIIVLDQKEHPIYQRQGDNLIMKMEIKLVEALCGFKKTICTLDDRTLIVSSPPGKVVKPSDIKFVQKEGMPLHRDPYEKGQLIIQFVVEFPENYWLPEHMLPKLEALLPARDELMTSDDMEEVDLCDIDCNSQQNTYSGRAYEEDECPRAGVQCHTQ</sequence>
<dbReference type="InterPro" id="IPR044713">
    <property type="entry name" value="DNJA1/2-like"/>
</dbReference>
<keyword evidence="10" id="KW-0449">Lipoprotein</keyword>
<name>A0A0P7UGI4_SCLFO</name>
<dbReference type="PROSITE" id="PS51188">
    <property type="entry name" value="ZF_CR"/>
    <property type="match status" value="1"/>
</dbReference>
<feature type="domain" description="CR-type" evidence="14">
    <location>
        <begin position="148"/>
        <end position="232"/>
    </location>
</feature>
<evidence type="ECO:0000256" key="6">
    <source>
        <dbReference type="ARBA" id="ARBA00022771"/>
    </source>
</evidence>
<dbReference type="InterPro" id="IPR018253">
    <property type="entry name" value="DnaJ_domain_CS"/>
</dbReference>
<dbReference type="GO" id="GO:0005524">
    <property type="term" value="F:ATP binding"/>
    <property type="evidence" value="ECO:0007669"/>
    <property type="project" value="InterPro"/>
</dbReference>
<dbReference type="Gene3D" id="2.10.230.10">
    <property type="entry name" value="Heat shock protein DnaJ, cysteine-rich domain"/>
    <property type="match status" value="1"/>
</dbReference>
<evidence type="ECO:0000256" key="7">
    <source>
        <dbReference type="ARBA" id="ARBA00022833"/>
    </source>
</evidence>
<dbReference type="SUPFAM" id="SSF46565">
    <property type="entry name" value="Chaperone J-domain"/>
    <property type="match status" value="1"/>
</dbReference>
<evidence type="ECO:0000256" key="12">
    <source>
        <dbReference type="PROSITE-ProRule" id="PRU00546"/>
    </source>
</evidence>
<keyword evidence="2" id="KW-0488">Methylation</keyword>
<dbReference type="InterPro" id="IPR001305">
    <property type="entry name" value="HSP_DnaJ_Cys-rich_dom"/>
</dbReference>
<dbReference type="SUPFAM" id="SSF57938">
    <property type="entry name" value="DnaJ/Hsp40 cysteine-rich domain"/>
    <property type="match status" value="1"/>
</dbReference>
<dbReference type="InterPro" id="IPR036869">
    <property type="entry name" value="J_dom_sf"/>
</dbReference>
<evidence type="ECO:0000313" key="15">
    <source>
        <dbReference type="EMBL" id="KPP67264.1"/>
    </source>
</evidence>
<dbReference type="Pfam" id="PF01556">
    <property type="entry name" value="DnaJ_C"/>
    <property type="match status" value="1"/>
</dbReference>
<evidence type="ECO:0000259" key="14">
    <source>
        <dbReference type="PROSITE" id="PS51188"/>
    </source>
</evidence>
<keyword evidence="3" id="KW-0597">Phosphoprotein</keyword>
<dbReference type="CDD" id="cd06257">
    <property type="entry name" value="DnaJ"/>
    <property type="match status" value="1"/>
</dbReference>
<dbReference type="CDD" id="cd10719">
    <property type="entry name" value="DnaJ_zf"/>
    <property type="match status" value="1"/>
</dbReference>
<dbReference type="Gene3D" id="1.10.287.110">
    <property type="entry name" value="DnaJ domain"/>
    <property type="match status" value="1"/>
</dbReference>
<evidence type="ECO:0000256" key="5">
    <source>
        <dbReference type="ARBA" id="ARBA00022737"/>
    </source>
</evidence>
<dbReference type="GO" id="GO:0030544">
    <property type="term" value="F:Hsp70 protein binding"/>
    <property type="evidence" value="ECO:0007669"/>
    <property type="project" value="InterPro"/>
</dbReference>
<keyword evidence="9" id="KW-0143">Chaperone</keyword>
<organism evidence="15 16">
    <name type="scientific">Scleropages formosus</name>
    <name type="common">Asian bonytongue</name>
    <name type="synonym">Osteoglossum formosum</name>
    <dbReference type="NCBI Taxonomy" id="113540"/>
    <lineage>
        <taxon>Eukaryota</taxon>
        <taxon>Metazoa</taxon>
        <taxon>Chordata</taxon>
        <taxon>Craniata</taxon>
        <taxon>Vertebrata</taxon>
        <taxon>Euteleostomi</taxon>
        <taxon>Actinopterygii</taxon>
        <taxon>Neopterygii</taxon>
        <taxon>Teleostei</taxon>
        <taxon>Osteoglossocephala</taxon>
        <taxon>Osteoglossomorpha</taxon>
        <taxon>Osteoglossiformes</taxon>
        <taxon>Osteoglossidae</taxon>
        <taxon>Scleropages</taxon>
    </lineage>
</organism>
<dbReference type="InterPro" id="IPR002939">
    <property type="entry name" value="DnaJ_C"/>
</dbReference>
<dbReference type="InterPro" id="IPR008971">
    <property type="entry name" value="HSP40/DnaJ_pept-bd"/>
</dbReference>
<dbReference type="FunFam" id="1.10.287.110:FF:000014">
    <property type="entry name" value="dnaJ homolog subfamily A member 1"/>
    <property type="match status" value="1"/>
</dbReference>
<dbReference type="PROSITE" id="PS50076">
    <property type="entry name" value="DNAJ_2"/>
    <property type="match status" value="1"/>
</dbReference>
<feature type="domain" description="J" evidence="13">
    <location>
        <begin position="32"/>
        <end position="94"/>
    </location>
</feature>
<dbReference type="Proteomes" id="UP000034805">
    <property type="component" value="Unassembled WGS sequence"/>
</dbReference>
<evidence type="ECO:0000313" key="16">
    <source>
        <dbReference type="Proteomes" id="UP000034805"/>
    </source>
</evidence>
<keyword evidence="11" id="KW-0636">Prenylation</keyword>
<dbReference type="SMART" id="SM00271">
    <property type="entry name" value="DnaJ"/>
    <property type="match status" value="1"/>
</dbReference>
<dbReference type="SUPFAM" id="SSF49493">
    <property type="entry name" value="HSP40/DnaJ peptide-binding domain"/>
    <property type="match status" value="2"/>
</dbReference>